<feature type="transmembrane region" description="Helical" evidence="1">
    <location>
        <begin position="130"/>
        <end position="156"/>
    </location>
</feature>
<evidence type="ECO:0000313" key="2">
    <source>
        <dbReference type="EMBL" id="GHO99915.1"/>
    </source>
</evidence>
<dbReference type="Proteomes" id="UP000597444">
    <property type="component" value="Unassembled WGS sequence"/>
</dbReference>
<feature type="transmembrane region" description="Helical" evidence="1">
    <location>
        <begin position="39"/>
        <end position="57"/>
    </location>
</feature>
<reference evidence="2" key="1">
    <citation type="submission" date="2020-10" db="EMBL/GenBank/DDBJ databases">
        <title>Taxonomic study of unclassified bacteria belonging to the class Ktedonobacteria.</title>
        <authorList>
            <person name="Yabe S."/>
            <person name="Wang C.M."/>
            <person name="Zheng Y."/>
            <person name="Sakai Y."/>
            <person name="Cavaletti L."/>
            <person name="Monciardini P."/>
            <person name="Donadio S."/>
        </authorList>
    </citation>
    <scope>NUCLEOTIDE SEQUENCE</scope>
    <source>
        <strain evidence="2">ID150040</strain>
    </source>
</reference>
<keyword evidence="3" id="KW-1185">Reference proteome</keyword>
<dbReference type="EMBL" id="BNJK01000002">
    <property type="protein sequence ID" value="GHO99915.1"/>
    <property type="molecule type" value="Genomic_DNA"/>
</dbReference>
<evidence type="ECO:0000313" key="3">
    <source>
        <dbReference type="Proteomes" id="UP000597444"/>
    </source>
</evidence>
<feature type="transmembrane region" description="Helical" evidence="1">
    <location>
        <begin position="69"/>
        <end position="89"/>
    </location>
</feature>
<keyword evidence="1" id="KW-0472">Membrane</keyword>
<sequence>MNALLAFLLSVGVNLLSCTLIMAWYIIPRLSKQPRTQALLPLVLLHTFRTAGLVVLLPQVMGGVLPLGFAAPAAYGDLLTAGLALLSALMLRLRPVLALPFVWLFNLVGSVDLLYSLYEGVMIGLPDFHLGVAWFIPTLYVPLLSVSHVIIFWFLLRTAPSTQAVRESAVL</sequence>
<feature type="transmembrane region" description="Helical" evidence="1">
    <location>
        <begin position="6"/>
        <end position="27"/>
    </location>
</feature>
<evidence type="ECO:0000256" key="1">
    <source>
        <dbReference type="SAM" id="Phobius"/>
    </source>
</evidence>
<gene>
    <name evidence="2" type="ORF">KSF_099630</name>
</gene>
<name>A0A8J3J054_9CHLR</name>
<dbReference type="RefSeq" id="WP_220210520.1">
    <property type="nucleotide sequence ID" value="NZ_BNJK01000002.1"/>
</dbReference>
<keyword evidence="1" id="KW-1133">Transmembrane helix</keyword>
<comment type="caution">
    <text evidence="2">The sequence shown here is derived from an EMBL/GenBank/DDBJ whole genome shotgun (WGS) entry which is preliminary data.</text>
</comment>
<accession>A0A8J3J054</accession>
<organism evidence="2 3">
    <name type="scientific">Reticulibacter mediterranei</name>
    <dbReference type="NCBI Taxonomy" id="2778369"/>
    <lineage>
        <taxon>Bacteria</taxon>
        <taxon>Bacillati</taxon>
        <taxon>Chloroflexota</taxon>
        <taxon>Ktedonobacteria</taxon>
        <taxon>Ktedonobacterales</taxon>
        <taxon>Reticulibacteraceae</taxon>
        <taxon>Reticulibacter</taxon>
    </lineage>
</organism>
<protein>
    <submittedName>
        <fullName evidence="2">Uncharacterized protein</fullName>
    </submittedName>
</protein>
<proteinExistence type="predicted"/>
<dbReference type="AlphaFoldDB" id="A0A8J3J054"/>
<keyword evidence="1" id="KW-0812">Transmembrane</keyword>
<feature type="transmembrane region" description="Helical" evidence="1">
    <location>
        <begin position="96"/>
        <end position="118"/>
    </location>
</feature>